<protein>
    <submittedName>
        <fullName evidence="2">Uncharacterized protein</fullName>
    </submittedName>
</protein>
<keyword evidence="1" id="KW-1185">Reference proteome</keyword>
<dbReference type="Proteomes" id="UP000887565">
    <property type="component" value="Unplaced"/>
</dbReference>
<dbReference type="WBParaSite" id="nRc.2.0.1.t03212-RA">
    <property type="protein sequence ID" value="nRc.2.0.1.t03212-RA"/>
    <property type="gene ID" value="nRc.2.0.1.g03212"/>
</dbReference>
<reference evidence="2" key="1">
    <citation type="submission" date="2022-11" db="UniProtKB">
        <authorList>
            <consortium name="WormBaseParasite"/>
        </authorList>
    </citation>
    <scope>IDENTIFICATION</scope>
</reference>
<proteinExistence type="predicted"/>
<evidence type="ECO:0000313" key="1">
    <source>
        <dbReference type="Proteomes" id="UP000887565"/>
    </source>
</evidence>
<evidence type="ECO:0000313" key="2">
    <source>
        <dbReference type="WBParaSite" id="nRc.2.0.1.t03212-RA"/>
    </source>
</evidence>
<name>A0A915HPD3_ROMCU</name>
<dbReference type="AlphaFoldDB" id="A0A915HPD3"/>
<accession>A0A915HPD3</accession>
<organism evidence="1 2">
    <name type="scientific">Romanomermis culicivorax</name>
    <name type="common">Nematode worm</name>
    <dbReference type="NCBI Taxonomy" id="13658"/>
    <lineage>
        <taxon>Eukaryota</taxon>
        <taxon>Metazoa</taxon>
        <taxon>Ecdysozoa</taxon>
        <taxon>Nematoda</taxon>
        <taxon>Enoplea</taxon>
        <taxon>Dorylaimia</taxon>
        <taxon>Mermithida</taxon>
        <taxon>Mermithoidea</taxon>
        <taxon>Mermithidae</taxon>
        <taxon>Romanomermis</taxon>
    </lineage>
</organism>
<sequence length="101" mass="11750">MTNNIKEKQQIVRQHAGKNEYSCYLCAKPVIRFPDYCYPDRLAILELGTFEERRTKTLLTILAFDSSFIEDEEDVEIHESYDDERKCFGSGMTPSYGALQQ</sequence>